<evidence type="ECO:0000313" key="2">
    <source>
        <dbReference type="EMBL" id="AWW36382.1"/>
    </source>
</evidence>
<dbReference type="PANTHER" id="PTHR19959:SF119">
    <property type="entry name" value="FUNGAL LIPASE-LIKE DOMAIN-CONTAINING PROTEIN"/>
    <property type="match status" value="1"/>
</dbReference>
<dbReference type="Gene3D" id="1.25.40.10">
    <property type="entry name" value="Tetratricopeptide repeat domain"/>
    <property type="match status" value="5"/>
</dbReference>
<sequence>MVERNERLAAVRARLERVAATRELSPVLEPAAEVERRRLAEAIGDAPDPGARFLLGWLHWYRYQALPRGEDRQDFEAAVTLFTEAFVTGAGADDVPPPLLPIVAERAERFAVRRLTAQTVAYDKEQGTAVVALWQRIVHALPADRPGRWSSLANLGAAHRLRFMGTGVLADLDSAVVATEAAVAAMPPDEVARSGTLCNFGVMLLNRYEHSGVVSDLNRAIGMIEAAVAGAEAGTQELETSLVNLGNALRIRYDLDGSDADLSAAISATLRALAIDPSDASGLANLGIMLAARFDRYGEPADIERAVEVLRTAVEATHPDFPNRCGRLSSLGSALRLRHSSTKDVADLDEAVAVLRAAVEAAGTRPVRGMLQNNLAATLHIRAGYPGAPDSLDAAIEAGAAAVAATPEDNPNHAGTLANLGRMFRDRYERTGAVEDLDAAIFVLERSAAAGGGDLTRALTLHNLSHVLHRRAERTGEPADLDAAIETGRAAVAATPAGTPDRAERMSLLSVLLRDRAGATGSDDDLDQAVALARAAVDIAVPDDATRAAHLSNLAAFLELRFQNKGDGADIDDAVRAIRAAVSLAPADDPNRPLYQSNLTSAHQKQFEHSGATEDLEAAVASITAVLRDTPRDSPNRTLFVRNLAAVLRNKYERSRSPHDLDTAITTIEAAGDLGPADLTLSPEDGWDGVVARVVELLGDEHAVHVRYALAWLHFHRSELVAEDRRWPEQEAAMSLFRLCFLTSELSMPDPLRTAAAQTSGLVVAMVQERAASAADLPVIEALPTVWRRIADALPSDDATRARAMVMLSTAQWARFQHGGSPEFLDAAIDTLRGLVDTAPFDEPEHSDVLTMLGSFLGARYQRVGRVEDLTPAVDAIRAAVEATEDPSRRARHLDGLAAALSNRFTGTGSSADLDEAISAGREALGRDPDGAADRHHRLEALATLFRLRFEKYGNPADVHEAIELARSAVDSCPDGPELASCLDELATSLTDRFEITGRLADLDAAVEHQRAAVPLAVDATVRADCLSGLCTSLRLRFRRTGASADLNEAIEAGRAALDATPSDHRAYGRKLHLLAIALRMRGEETGALSDVDEAVEMERTAVRRTPPGQVDRAGRLSGLGAALLIRHRRTGTEADLDEAIEACELAVEATPPGQLNHGRYLSNLALALWTRYERTGEPADLTAAVRGFETSVAAAPAGAPDRARHAGNLSEALHGRFERTGDPADLDAAVDNLRIAVDSAPADDPDRAKYLYSLAGALRQRAVRTGSDTDRAAALTAYEKVTESTVAPPSVRIRAASVWASLIGRSDPARAAAVLEDAVRLLPEVAPRHLRRGDQQYALQGTAGLAADAAALALTAAAGSDSARAEHALRLLEAGRAVLLNQALDTRSDHTDLRERHPELAARFERLRDSLDRPLDDRPSAPQQRHRQADEFAATLAEIRAQEGFAAFAFPPGVDELLAETVHGPVIAFNVSRYRSDALLLTGEGVRAVGLPDLGHDALAAQVEVFYRALRDSTDPDVGSAERRDAQGRISGVLGWLWDSALEPVLEALGHTDTPASPDAWPRVWWMPGGLLGLLPLHAAGRHGAVTPDGRRPAVFDRVISSYTPTVQALRHARRRPPAPPGPPRALIVAMPTTPRVPGRLPHVPAEAEMLRRHLFHPVVLEEPDPGAAPSGPLPTKANVLARLPGCPIAHFACHGASDPVDPSRSRLLLHDHDSDPLTVAGLAPVRLDEVQLAFLSACRTAVADTTDLADEAIHLASAFQLAGYPHVIGTLWEIDDMISVEVAERFYLALHAGRKVPDVSEAAAALHRAVRAVRDRYPALPSLWAAHLHAGA</sequence>
<organism evidence="2 3">
    <name type="scientific">Streptomyces cadmiisoli</name>
    <dbReference type="NCBI Taxonomy" id="2184053"/>
    <lineage>
        <taxon>Bacteria</taxon>
        <taxon>Bacillati</taxon>
        <taxon>Actinomycetota</taxon>
        <taxon>Actinomycetes</taxon>
        <taxon>Kitasatosporales</taxon>
        <taxon>Streptomycetaceae</taxon>
        <taxon>Streptomyces</taxon>
        <taxon>Streptomyces aurantiacus group</taxon>
    </lineage>
</organism>
<evidence type="ECO:0000259" key="1">
    <source>
        <dbReference type="Pfam" id="PF12770"/>
    </source>
</evidence>
<dbReference type="PANTHER" id="PTHR19959">
    <property type="entry name" value="KINESIN LIGHT CHAIN"/>
    <property type="match status" value="1"/>
</dbReference>
<dbReference type="EMBL" id="CP030073">
    <property type="protein sequence ID" value="AWW36382.1"/>
    <property type="molecule type" value="Genomic_DNA"/>
</dbReference>
<evidence type="ECO:0000313" key="3">
    <source>
        <dbReference type="Proteomes" id="UP000249616"/>
    </source>
</evidence>
<dbReference type="InterPro" id="IPR011990">
    <property type="entry name" value="TPR-like_helical_dom_sf"/>
</dbReference>
<dbReference type="Pfam" id="PF12770">
    <property type="entry name" value="CHAT"/>
    <property type="match status" value="1"/>
</dbReference>
<dbReference type="Proteomes" id="UP000249616">
    <property type="component" value="Chromosome"/>
</dbReference>
<reference evidence="2 3" key="1">
    <citation type="journal article" date="2019" name="Int. J. Syst. Evol. Microbiol.">
        <title>Streptomyces cadmiisoli sp. nov., a novel actinomycete isolated from cadmium-contaminated soil.</title>
        <authorList>
            <person name="Li K."/>
            <person name="Tang X."/>
            <person name="Zhao J."/>
            <person name="Guo Y."/>
            <person name="Tang Y."/>
            <person name="Gao J."/>
        </authorList>
    </citation>
    <scope>NUCLEOTIDE SEQUENCE [LARGE SCALE GENOMIC DNA]</scope>
    <source>
        <strain evidence="2 3">ZFG47</strain>
    </source>
</reference>
<gene>
    <name evidence="2" type="ORF">DN051_06810</name>
</gene>
<name>A0A2Z4ITV2_9ACTN</name>
<accession>A0A2Z4ITV2</accession>
<protein>
    <recommendedName>
        <fullName evidence="1">CHAT domain-containing protein</fullName>
    </recommendedName>
</protein>
<keyword evidence="3" id="KW-1185">Reference proteome</keyword>
<dbReference type="InterPro" id="IPR024983">
    <property type="entry name" value="CHAT_dom"/>
</dbReference>
<dbReference type="SUPFAM" id="SSF48452">
    <property type="entry name" value="TPR-like"/>
    <property type="match status" value="3"/>
</dbReference>
<dbReference type="KEGG" id="scad:DN051_06810"/>
<dbReference type="RefSeq" id="WP_112438241.1">
    <property type="nucleotide sequence ID" value="NZ_CP030073.1"/>
</dbReference>
<feature type="domain" description="CHAT" evidence="1">
    <location>
        <begin position="1535"/>
        <end position="1833"/>
    </location>
</feature>
<proteinExistence type="predicted"/>